<sequence length="127" mass="12893">MSDLGRKSFTDKASEAIKPDSQKSTFEKASESVSDTFDKAASSITPENQKSAGQSVSDSLQSGYDQGKSEVSGDAKTLSETANEYLHSGAEAAAGAVEAGKQSLADAAAYVGGAFGGAKEGAESTKK</sequence>
<proteinExistence type="predicted"/>
<gene>
    <name evidence="1" type="ORF">Cboi01_000532700</name>
</gene>
<dbReference type="EMBL" id="BSXV01004024">
    <property type="protein sequence ID" value="GME99552.1"/>
    <property type="molecule type" value="Genomic_DNA"/>
</dbReference>
<keyword evidence="2" id="KW-1185">Reference proteome</keyword>
<dbReference type="Proteomes" id="UP001165101">
    <property type="component" value="Unassembled WGS sequence"/>
</dbReference>
<evidence type="ECO:0000313" key="2">
    <source>
        <dbReference type="Proteomes" id="UP001165101"/>
    </source>
</evidence>
<organism evidence="1 2">
    <name type="scientific">Candida boidinii</name>
    <name type="common">Yeast</name>
    <dbReference type="NCBI Taxonomy" id="5477"/>
    <lineage>
        <taxon>Eukaryota</taxon>
        <taxon>Fungi</taxon>
        <taxon>Dikarya</taxon>
        <taxon>Ascomycota</taxon>
        <taxon>Saccharomycotina</taxon>
        <taxon>Pichiomycetes</taxon>
        <taxon>Pichiales</taxon>
        <taxon>Pichiaceae</taxon>
        <taxon>Ogataea</taxon>
        <taxon>Ogataea/Candida clade</taxon>
    </lineage>
</organism>
<reference evidence="1" key="1">
    <citation type="submission" date="2023-04" db="EMBL/GenBank/DDBJ databases">
        <title>Candida boidinii NBRC 1967.</title>
        <authorList>
            <person name="Ichikawa N."/>
            <person name="Sato H."/>
            <person name="Tonouchi N."/>
        </authorList>
    </citation>
    <scope>NUCLEOTIDE SEQUENCE</scope>
    <source>
        <strain evidence="1">NBRC 1967</strain>
    </source>
</reference>
<accession>A0ACB5U213</accession>
<evidence type="ECO:0000313" key="1">
    <source>
        <dbReference type="EMBL" id="GME99552.1"/>
    </source>
</evidence>
<protein>
    <submittedName>
        <fullName evidence="1">Unnamed protein product</fullName>
    </submittedName>
</protein>
<name>A0ACB5U213_CANBO</name>
<comment type="caution">
    <text evidence="1">The sequence shown here is derived from an EMBL/GenBank/DDBJ whole genome shotgun (WGS) entry which is preliminary data.</text>
</comment>